<dbReference type="EMBL" id="OKRB01000075">
    <property type="protein sequence ID" value="SPE19081.1"/>
    <property type="molecule type" value="Genomic_DNA"/>
</dbReference>
<dbReference type="AlphaFoldDB" id="A0A2N9L771"/>
<sequence length="56" mass="6085">MVCAGQAIMQGKLVFSQSLSTFFSMKRLCMNGLPLFVEEGGSCKIHASARRSTLSE</sequence>
<name>A0A2N9L771_9BACT</name>
<evidence type="ECO:0000313" key="1">
    <source>
        <dbReference type="EMBL" id="SPE19081.1"/>
    </source>
</evidence>
<gene>
    <name evidence="1" type="ORF">SBA5_20028</name>
</gene>
<protein>
    <submittedName>
        <fullName evidence="1">Uncharacterized protein</fullName>
    </submittedName>
</protein>
<reference evidence="2" key="1">
    <citation type="submission" date="2018-02" db="EMBL/GenBank/DDBJ databases">
        <authorList>
            <person name="Hausmann B."/>
        </authorList>
    </citation>
    <scope>NUCLEOTIDE SEQUENCE [LARGE SCALE GENOMIC DNA]</scope>
    <source>
        <strain evidence="2">Peat soil MAG SbA5</strain>
    </source>
</reference>
<evidence type="ECO:0000313" key="2">
    <source>
        <dbReference type="Proteomes" id="UP000239735"/>
    </source>
</evidence>
<accession>A0A2N9L771</accession>
<proteinExistence type="predicted"/>
<organism evidence="1 2">
    <name type="scientific">Candidatus Sulfuritelmatomonas gaucii</name>
    <dbReference type="NCBI Taxonomy" id="2043161"/>
    <lineage>
        <taxon>Bacteria</taxon>
        <taxon>Pseudomonadati</taxon>
        <taxon>Acidobacteriota</taxon>
        <taxon>Terriglobia</taxon>
        <taxon>Terriglobales</taxon>
        <taxon>Acidobacteriaceae</taxon>
        <taxon>Candidatus Sulfuritelmatomonas</taxon>
    </lineage>
</organism>
<dbReference type="Proteomes" id="UP000239735">
    <property type="component" value="Unassembled WGS sequence"/>
</dbReference>